<evidence type="ECO:0008006" key="4">
    <source>
        <dbReference type="Google" id="ProtNLM"/>
    </source>
</evidence>
<name>A0ABT3IFF1_9BACT</name>
<sequence length="260" mass="29226">MKRIIHFFILAGVLCISGVACRKDTAVDDFIVFGELNISNKTTYNNLAVQLEGVDKQLPVSEVKLKPGPNQLKVWGLSGNPKDKPVAIFDTLLNVTAKNIYNFVLFQLNTNDKPVVIINNQTDEAKPEAGFMKIKMANFASHCFPGKIDVLMKMMDYNYGDLVDLDVIKQVQSGFGSFGKYKTFDPIMSDGSIIFYVVDPVTQQPLHRDFILGVDIMNYAGQRFYNVITLYMTEKESSRGNFTGDDGKKYEVEVKSLFLN</sequence>
<dbReference type="Proteomes" id="UP001207742">
    <property type="component" value="Unassembled WGS sequence"/>
</dbReference>
<reference evidence="2 3" key="1">
    <citation type="submission" date="2022-10" db="EMBL/GenBank/DDBJ databases">
        <title>Chitinophaga nivalis PC15 sp. nov., isolated from Pyeongchang county, South Korea.</title>
        <authorList>
            <person name="Trinh H.N."/>
        </authorList>
    </citation>
    <scope>NUCLEOTIDE SEQUENCE [LARGE SCALE GENOMIC DNA]</scope>
    <source>
        <strain evidence="2 3">PC14</strain>
    </source>
</reference>
<evidence type="ECO:0000313" key="2">
    <source>
        <dbReference type="EMBL" id="MCW3482690.1"/>
    </source>
</evidence>
<keyword evidence="1" id="KW-0732">Signal</keyword>
<dbReference type="RefSeq" id="WP_264727309.1">
    <property type="nucleotide sequence ID" value="NZ_JAPDNR010000001.1"/>
</dbReference>
<gene>
    <name evidence="2" type="ORF">OL497_02230</name>
</gene>
<evidence type="ECO:0000313" key="3">
    <source>
        <dbReference type="Proteomes" id="UP001207742"/>
    </source>
</evidence>
<feature type="chain" id="PRO_5046703679" description="DUF4843 domain-containing protein" evidence="1">
    <location>
        <begin position="23"/>
        <end position="260"/>
    </location>
</feature>
<comment type="caution">
    <text evidence="2">The sequence shown here is derived from an EMBL/GenBank/DDBJ whole genome shotgun (WGS) entry which is preliminary data.</text>
</comment>
<keyword evidence="3" id="KW-1185">Reference proteome</keyword>
<accession>A0ABT3IFF1</accession>
<dbReference type="EMBL" id="JAPDNS010000001">
    <property type="protein sequence ID" value="MCW3482690.1"/>
    <property type="molecule type" value="Genomic_DNA"/>
</dbReference>
<feature type="signal peptide" evidence="1">
    <location>
        <begin position="1"/>
        <end position="22"/>
    </location>
</feature>
<dbReference type="PROSITE" id="PS51257">
    <property type="entry name" value="PROKAR_LIPOPROTEIN"/>
    <property type="match status" value="1"/>
</dbReference>
<evidence type="ECO:0000256" key="1">
    <source>
        <dbReference type="SAM" id="SignalP"/>
    </source>
</evidence>
<organism evidence="2 3">
    <name type="scientific">Chitinophaga nivalis</name>
    <dbReference type="NCBI Taxonomy" id="2991709"/>
    <lineage>
        <taxon>Bacteria</taxon>
        <taxon>Pseudomonadati</taxon>
        <taxon>Bacteroidota</taxon>
        <taxon>Chitinophagia</taxon>
        <taxon>Chitinophagales</taxon>
        <taxon>Chitinophagaceae</taxon>
        <taxon>Chitinophaga</taxon>
    </lineage>
</organism>
<protein>
    <recommendedName>
        <fullName evidence="4">DUF4843 domain-containing protein</fullName>
    </recommendedName>
</protein>
<proteinExistence type="predicted"/>